<proteinExistence type="predicted"/>
<sequence>LLLFLDGYHKIDINKKFNTFFVLPSLEIFKY</sequence>
<evidence type="ECO:0000313" key="1">
    <source>
        <dbReference type="EMBL" id="GAG94734.1"/>
    </source>
</evidence>
<dbReference type="AlphaFoldDB" id="X1BFL2"/>
<comment type="caution">
    <text evidence="1">The sequence shown here is derived from an EMBL/GenBank/DDBJ whole genome shotgun (WGS) entry which is preliminary data.</text>
</comment>
<protein>
    <submittedName>
        <fullName evidence="1">Uncharacterized protein</fullName>
    </submittedName>
</protein>
<gene>
    <name evidence="1" type="ORF">S01H4_40867</name>
</gene>
<feature type="non-terminal residue" evidence="1">
    <location>
        <position position="1"/>
    </location>
</feature>
<organism evidence="1">
    <name type="scientific">marine sediment metagenome</name>
    <dbReference type="NCBI Taxonomy" id="412755"/>
    <lineage>
        <taxon>unclassified sequences</taxon>
        <taxon>metagenomes</taxon>
        <taxon>ecological metagenomes</taxon>
    </lineage>
</organism>
<reference evidence="1" key="1">
    <citation type="journal article" date="2014" name="Front. Microbiol.">
        <title>High frequency of phylogenetically diverse reductive dehalogenase-homologous genes in deep subseafloor sedimentary metagenomes.</title>
        <authorList>
            <person name="Kawai M."/>
            <person name="Futagami T."/>
            <person name="Toyoda A."/>
            <person name="Takaki Y."/>
            <person name="Nishi S."/>
            <person name="Hori S."/>
            <person name="Arai W."/>
            <person name="Tsubouchi T."/>
            <person name="Morono Y."/>
            <person name="Uchiyama I."/>
            <person name="Ito T."/>
            <person name="Fujiyama A."/>
            <person name="Inagaki F."/>
            <person name="Takami H."/>
        </authorList>
    </citation>
    <scope>NUCLEOTIDE SEQUENCE</scope>
    <source>
        <strain evidence="1">Expedition CK06-06</strain>
    </source>
</reference>
<accession>X1BFL2</accession>
<dbReference type="EMBL" id="BART01022305">
    <property type="protein sequence ID" value="GAG94734.1"/>
    <property type="molecule type" value="Genomic_DNA"/>
</dbReference>
<name>X1BFL2_9ZZZZ</name>